<evidence type="ECO:0000259" key="2">
    <source>
        <dbReference type="PROSITE" id="PS50104"/>
    </source>
</evidence>
<dbReference type="Pfam" id="PF01582">
    <property type="entry name" value="TIR"/>
    <property type="match status" value="1"/>
</dbReference>
<proteinExistence type="predicted"/>
<dbReference type="KEGG" id="qsa:O6P43_027610"/>
<name>A0AAD7L4T2_QUISA</name>
<dbReference type="PANTHER" id="PTHR32009">
    <property type="entry name" value="TMV RESISTANCE PROTEIN N-LIKE"/>
    <property type="match status" value="1"/>
</dbReference>
<accession>A0AAD7L4T2</accession>
<comment type="caution">
    <text evidence="3">The sequence shown here is derived from an EMBL/GenBank/DDBJ whole genome shotgun (WGS) entry which is preliminary data.</text>
</comment>
<evidence type="ECO:0000313" key="4">
    <source>
        <dbReference type="Proteomes" id="UP001163823"/>
    </source>
</evidence>
<feature type="domain" description="TIR" evidence="2">
    <location>
        <begin position="11"/>
        <end position="170"/>
    </location>
</feature>
<dbReference type="InterPro" id="IPR000157">
    <property type="entry name" value="TIR_dom"/>
</dbReference>
<dbReference type="EMBL" id="JARAOO010000011">
    <property type="protein sequence ID" value="KAJ7951588.1"/>
    <property type="molecule type" value="Genomic_DNA"/>
</dbReference>
<dbReference type="AlphaFoldDB" id="A0AAD7L4T2"/>
<keyword evidence="4" id="KW-1185">Reference proteome</keyword>
<reference evidence="3" key="1">
    <citation type="journal article" date="2023" name="Science">
        <title>Elucidation of the pathway for biosynthesis of saponin adjuvants from the soapbark tree.</title>
        <authorList>
            <person name="Reed J."/>
            <person name="Orme A."/>
            <person name="El-Demerdash A."/>
            <person name="Owen C."/>
            <person name="Martin L.B.B."/>
            <person name="Misra R.C."/>
            <person name="Kikuchi S."/>
            <person name="Rejzek M."/>
            <person name="Martin A.C."/>
            <person name="Harkess A."/>
            <person name="Leebens-Mack J."/>
            <person name="Louveau T."/>
            <person name="Stephenson M.J."/>
            <person name="Osbourn A."/>
        </authorList>
    </citation>
    <scope>NUCLEOTIDE SEQUENCE</scope>
    <source>
        <strain evidence="3">S10</strain>
    </source>
</reference>
<dbReference type="PROSITE" id="PS50104">
    <property type="entry name" value="TIR"/>
    <property type="match status" value="1"/>
</dbReference>
<evidence type="ECO:0000313" key="3">
    <source>
        <dbReference type="EMBL" id="KAJ7951588.1"/>
    </source>
</evidence>
<sequence length="257" mass="29601">MAASSSSPLRLKYDVFISSIAEDARRRLMRHLCAALEGKKIKFYVNNFKAGYEITEALLKAIEESEVSVVVLCTSSRRCLDELKIHECRKRNGQTIIPVFYKVDPTHVRDQRGTYADAFDRQEQDLLDIMNRVQRWKDARTKSGSLCVGNVEEMESNHIGRITKDVMRILSRKAVTMMISHPDLSMLLRKRRMIYSKSKERIQIPVGTTLVPFGSGASSVEEKPTQKYFSPIFEDTNTTRYYLENLVGMKRHIDKVE</sequence>
<dbReference type="Proteomes" id="UP001163823">
    <property type="component" value="Chromosome 11"/>
</dbReference>
<gene>
    <name evidence="3" type="ORF">O6P43_027610</name>
</gene>
<dbReference type="InterPro" id="IPR035897">
    <property type="entry name" value="Toll_tir_struct_dom_sf"/>
</dbReference>
<protein>
    <submittedName>
        <fullName evidence="3">TIR-NBS disease resistance-like protein</fullName>
    </submittedName>
</protein>
<keyword evidence="1" id="KW-0520">NAD</keyword>
<dbReference type="Gene3D" id="3.40.50.10140">
    <property type="entry name" value="Toll/interleukin-1 receptor homology (TIR) domain"/>
    <property type="match status" value="1"/>
</dbReference>
<dbReference type="SUPFAM" id="SSF52200">
    <property type="entry name" value="Toll/Interleukin receptor TIR domain"/>
    <property type="match status" value="1"/>
</dbReference>
<dbReference type="PANTHER" id="PTHR32009:SF155">
    <property type="entry name" value="DISEASE RESISTANCE PROTEIN (TIR-NBS-LRR CLASS)"/>
    <property type="match status" value="1"/>
</dbReference>
<organism evidence="3 4">
    <name type="scientific">Quillaja saponaria</name>
    <name type="common">Soap bark tree</name>
    <dbReference type="NCBI Taxonomy" id="32244"/>
    <lineage>
        <taxon>Eukaryota</taxon>
        <taxon>Viridiplantae</taxon>
        <taxon>Streptophyta</taxon>
        <taxon>Embryophyta</taxon>
        <taxon>Tracheophyta</taxon>
        <taxon>Spermatophyta</taxon>
        <taxon>Magnoliopsida</taxon>
        <taxon>eudicotyledons</taxon>
        <taxon>Gunneridae</taxon>
        <taxon>Pentapetalae</taxon>
        <taxon>rosids</taxon>
        <taxon>fabids</taxon>
        <taxon>Fabales</taxon>
        <taxon>Quillajaceae</taxon>
        <taxon>Quillaja</taxon>
    </lineage>
</organism>
<dbReference type="SMART" id="SM00255">
    <property type="entry name" value="TIR"/>
    <property type="match status" value="1"/>
</dbReference>
<evidence type="ECO:0000256" key="1">
    <source>
        <dbReference type="ARBA" id="ARBA00023027"/>
    </source>
</evidence>
<dbReference type="GO" id="GO:0007165">
    <property type="term" value="P:signal transduction"/>
    <property type="evidence" value="ECO:0007669"/>
    <property type="project" value="InterPro"/>
</dbReference>